<evidence type="ECO:0000313" key="9">
    <source>
        <dbReference type="EMBL" id="KAK0714072.1"/>
    </source>
</evidence>
<dbReference type="InterPro" id="IPR008256">
    <property type="entry name" value="Peptidase_S1B"/>
</dbReference>
<evidence type="ECO:0000313" key="10">
    <source>
        <dbReference type="Proteomes" id="UP001172101"/>
    </source>
</evidence>
<dbReference type="EC" id="3.4.21.-" evidence="7"/>
<protein>
    <recommendedName>
        <fullName evidence="7">Serine protease</fullName>
        <ecNumber evidence="7">3.4.21.-</ecNumber>
    </recommendedName>
</protein>
<organism evidence="9 10">
    <name type="scientific">Lasiosphaeria miniovina</name>
    <dbReference type="NCBI Taxonomy" id="1954250"/>
    <lineage>
        <taxon>Eukaryota</taxon>
        <taxon>Fungi</taxon>
        <taxon>Dikarya</taxon>
        <taxon>Ascomycota</taxon>
        <taxon>Pezizomycotina</taxon>
        <taxon>Sordariomycetes</taxon>
        <taxon>Sordariomycetidae</taxon>
        <taxon>Sordariales</taxon>
        <taxon>Lasiosphaeriaceae</taxon>
        <taxon>Lasiosphaeria</taxon>
    </lineage>
</organism>
<dbReference type="GO" id="GO:0004252">
    <property type="term" value="F:serine-type endopeptidase activity"/>
    <property type="evidence" value="ECO:0007669"/>
    <property type="project" value="InterPro"/>
</dbReference>
<feature type="compositionally biased region" description="Gly residues" evidence="8">
    <location>
        <begin position="326"/>
        <end position="352"/>
    </location>
</feature>
<evidence type="ECO:0000256" key="6">
    <source>
        <dbReference type="ARBA" id="ARBA00022825"/>
    </source>
</evidence>
<comment type="similarity">
    <text evidence="1">Belongs to the peptidase S1 family.</text>
</comment>
<dbReference type="RefSeq" id="XP_060295394.1">
    <property type="nucleotide sequence ID" value="XM_060445790.1"/>
</dbReference>
<keyword evidence="6 7" id="KW-0720">Serine protease</keyword>
<dbReference type="PROSITE" id="PS00134">
    <property type="entry name" value="TRYPSIN_HIS"/>
    <property type="match status" value="1"/>
</dbReference>
<dbReference type="Pfam" id="PF13365">
    <property type="entry name" value="Trypsin_2"/>
    <property type="match status" value="1"/>
</dbReference>
<dbReference type="GO" id="GO:0006508">
    <property type="term" value="P:proteolysis"/>
    <property type="evidence" value="ECO:0007669"/>
    <property type="project" value="UniProtKB-KW"/>
</dbReference>
<dbReference type="SUPFAM" id="SSF50494">
    <property type="entry name" value="Trypsin-like serine proteases"/>
    <property type="match status" value="1"/>
</dbReference>
<feature type="compositionally biased region" description="Low complexity" evidence="8">
    <location>
        <begin position="805"/>
        <end position="817"/>
    </location>
</feature>
<feature type="compositionally biased region" description="Polar residues" evidence="8">
    <location>
        <begin position="818"/>
        <end position="834"/>
    </location>
</feature>
<evidence type="ECO:0000256" key="7">
    <source>
        <dbReference type="RuleBase" id="RU004296"/>
    </source>
</evidence>
<keyword evidence="4" id="KW-0732">Signal</keyword>
<keyword evidence="3 7" id="KW-0645">Protease</keyword>
<dbReference type="InterPro" id="IPR009003">
    <property type="entry name" value="Peptidase_S1_PA"/>
</dbReference>
<keyword evidence="5 7" id="KW-0378">Hydrolase</keyword>
<dbReference type="AlphaFoldDB" id="A0AA40ADS1"/>
<sequence>MSSTIESSLQQKGVFGATWTVGKPSDLTPADSESTFTIGDYGEAVFEPDNRKPVDPSDYQDGGKYRSIVKIMMKYEGMGANDNRWAIGSGYLISPDTFITAGHCVFDHSGEGTGFGRVTLMKVYIGYRGRASVDGADSIVQARTAVKVVTTSEWVLNSDRTRDVAFVKVDSPFTGSTNKKGESGLRTFVFQETPIRERGSLLCVVGYPGDKYYNDEKGAQMYELSETVSYDLETKTNPLHMLQYPISTFKGQSGAPVIRKGETMVAGRQTVIGTHCYGGESLNSASVINGQYGPNYPTFIKALVAANPLVKDITKSTRPSNTESGTEGGTTGGGSTESGGTESGGTESGGTESGETEGFLDVLKSIGRVISPIAQTALSFASPLLGPLGAPVSAIGSIALGALDKAVSESDLGNGPASPGAGPTGIASRITLEAGRAERAVIAEAALQTVLRMEHGRTSKGIFDRMAKKYAESGFTTAQAETIGPKLVPLLSQAGLRVAVTESLLTKETEFGPVRKPVAVSAAEAALDSGDANGESFLKAVGESDVQVLRESDTATSGKSESGTEAGGLSESDSEAFFDGLGAFLSKGLQLAKPVLLTGTRAGLKKLDEILAKSQDPLTESLLDESDTTDISNPITDEKAAALLATRAVVAECALQAVLEADMADLKASVTLGDSSTVAPEGFLDGLLKTVQKIGPAVLKVAPAVLRTAVPVLLNAVAPQAEAGFNGLPNDVVPLAPIRPVPVDRAKKLAAINGFSNANGINGHAAQVSKVSVSSGARRVQRRVEFVALPSRPPPPPQPQPQSPPVAMMAMAMPSVSFGSSPGNGEQEQRSTQDAGAGADEGDVEEAPIEGGEGGDKLPPSHPSSGSHCHPPRIDDGNRDGVDWVGSECVA</sequence>
<name>A0AA40ADS1_9PEZI</name>
<dbReference type="EMBL" id="JAUIRO010000005">
    <property type="protein sequence ID" value="KAK0714072.1"/>
    <property type="molecule type" value="Genomic_DNA"/>
</dbReference>
<dbReference type="PRINTS" id="PR00839">
    <property type="entry name" value="V8PROTEASE"/>
</dbReference>
<dbReference type="Gene3D" id="2.40.10.10">
    <property type="entry name" value="Trypsin-like serine proteases"/>
    <property type="match status" value="2"/>
</dbReference>
<dbReference type="PANTHER" id="PTHR15462:SF8">
    <property type="entry name" value="SERINE PROTEASE"/>
    <property type="match status" value="1"/>
</dbReference>
<proteinExistence type="inferred from homology"/>
<comment type="similarity">
    <text evidence="2 7">Belongs to the peptidase S1B family.</text>
</comment>
<dbReference type="PANTHER" id="PTHR15462">
    <property type="entry name" value="SERINE PROTEASE"/>
    <property type="match status" value="1"/>
</dbReference>
<keyword evidence="10" id="KW-1185">Reference proteome</keyword>
<dbReference type="InterPro" id="IPR018114">
    <property type="entry name" value="TRYPSIN_HIS"/>
</dbReference>
<evidence type="ECO:0000256" key="5">
    <source>
        <dbReference type="ARBA" id="ARBA00022801"/>
    </source>
</evidence>
<comment type="caution">
    <text evidence="9">The sequence shown here is derived from an EMBL/GenBank/DDBJ whole genome shotgun (WGS) entry which is preliminary data.</text>
</comment>
<reference evidence="9" key="1">
    <citation type="submission" date="2023-06" db="EMBL/GenBank/DDBJ databases">
        <title>Genome-scale phylogeny and comparative genomics of the fungal order Sordariales.</title>
        <authorList>
            <consortium name="Lawrence Berkeley National Laboratory"/>
            <person name="Hensen N."/>
            <person name="Bonometti L."/>
            <person name="Westerberg I."/>
            <person name="Brannstrom I.O."/>
            <person name="Guillou S."/>
            <person name="Cros-Aarteil S."/>
            <person name="Calhoun S."/>
            <person name="Haridas S."/>
            <person name="Kuo A."/>
            <person name="Mondo S."/>
            <person name="Pangilinan J."/>
            <person name="Riley R."/>
            <person name="LaButti K."/>
            <person name="Andreopoulos B."/>
            <person name="Lipzen A."/>
            <person name="Chen C."/>
            <person name="Yanf M."/>
            <person name="Daum C."/>
            <person name="Ng V."/>
            <person name="Clum A."/>
            <person name="Steindorff A."/>
            <person name="Ohm R."/>
            <person name="Martin F."/>
            <person name="Silar P."/>
            <person name="Natvig D."/>
            <person name="Lalanne C."/>
            <person name="Gautier V."/>
            <person name="Ament-velasquez S.L."/>
            <person name="Kruys A."/>
            <person name="Hutchinson M.I."/>
            <person name="Powell A.J."/>
            <person name="Barry K."/>
            <person name="Miller A.N."/>
            <person name="Grigoriev I.V."/>
            <person name="Debuchy R."/>
            <person name="Gladieux P."/>
            <person name="Thoren M.H."/>
            <person name="Johannesson H."/>
        </authorList>
    </citation>
    <scope>NUCLEOTIDE SEQUENCE</scope>
    <source>
        <strain evidence="9">SMH2392-1A</strain>
    </source>
</reference>
<feature type="compositionally biased region" description="Pro residues" evidence="8">
    <location>
        <begin position="791"/>
        <end position="804"/>
    </location>
</feature>
<feature type="region of interest" description="Disordered" evidence="8">
    <location>
        <begin position="786"/>
        <end position="891"/>
    </location>
</feature>
<evidence type="ECO:0000256" key="8">
    <source>
        <dbReference type="SAM" id="MobiDB-lite"/>
    </source>
</evidence>
<feature type="compositionally biased region" description="Basic and acidic residues" evidence="8">
    <location>
        <begin position="872"/>
        <end position="882"/>
    </location>
</feature>
<evidence type="ECO:0000256" key="3">
    <source>
        <dbReference type="ARBA" id="ARBA00022670"/>
    </source>
</evidence>
<feature type="compositionally biased region" description="Polar residues" evidence="8">
    <location>
        <begin position="554"/>
        <end position="563"/>
    </location>
</feature>
<evidence type="ECO:0000256" key="2">
    <source>
        <dbReference type="ARBA" id="ARBA00008764"/>
    </source>
</evidence>
<evidence type="ECO:0000256" key="1">
    <source>
        <dbReference type="ARBA" id="ARBA00007664"/>
    </source>
</evidence>
<dbReference type="GeneID" id="85329060"/>
<feature type="region of interest" description="Disordered" evidence="8">
    <location>
        <begin position="314"/>
        <end position="356"/>
    </location>
</feature>
<dbReference type="InterPro" id="IPR043504">
    <property type="entry name" value="Peptidase_S1_PA_chymotrypsin"/>
</dbReference>
<dbReference type="Proteomes" id="UP001172101">
    <property type="component" value="Unassembled WGS sequence"/>
</dbReference>
<dbReference type="InterPro" id="IPR050966">
    <property type="entry name" value="Glutamyl_endopeptidase"/>
</dbReference>
<gene>
    <name evidence="9" type="ORF">B0T26DRAFT_754114</name>
</gene>
<feature type="region of interest" description="Disordered" evidence="8">
    <location>
        <begin position="549"/>
        <end position="571"/>
    </location>
</feature>
<accession>A0AA40ADS1</accession>
<evidence type="ECO:0000256" key="4">
    <source>
        <dbReference type="ARBA" id="ARBA00022729"/>
    </source>
</evidence>